<sequence length="368" mass="39446">MRSLAIAGLCCALAAPGYLAAQSAAAPSKDKAMQAQAAGDDALAESLYSKALAQDPGWTEGWWKYGGLLYEARKFQAADDAFTHLTRLAPANPLGLAMLGMCEYELGDWSNASLHLNKAFARGGLPEGIANGAMYDLGLTLMRQHNRNGALIAFRLLQHNAPAFPNLVPAIGSAELGLQQVAQPGSANSSAVMLAGQAAVAVLNLKSDDADRLYRQLVQQYPTLPNAHLCLALFLENLGKHAEAEAELKAETTVRPGSPDAWIWLARLALARRDAAATLSNVSQAVRISPNDGVCFLLSGRAYILQQQWNKALNDLQKAEALAPNSYEVHHALISVYSELHDPQGADAERKLFAQTFSLSHPPQTEAQ</sequence>
<comment type="caution">
    <text evidence="2">The sequence shown here is derived from an EMBL/GenBank/DDBJ whole genome shotgun (WGS) entry which is preliminary data.</text>
</comment>
<dbReference type="Gene3D" id="1.25.40.10">
    <property type="entry name" value="Tetratricopeptide repeat domain"/>
    <property type="match status" value="2"/>
</dbReference>
<dbReference type="Pfam" id="PF13428">
    <property type="entry name" value="TPR_14"/>
    <property type="match status" value="1"/>
</dbReference>
<keyword evidence="3" id="KW-1185">Reference proteome</keyword>
<dbReference type="PANTHER" id="PTHR12558:SF13">
    <property type="entry name" value="CELL DIVISION CYCLE PROTEIN 27 HOMOLOG"/>
    <property type="match status" value="1"/>
</dbReference>
<keyword evidence="1" id="KW-0732">Signal</keyword>
<proteinExistence type="predicted"/>
<feature type="chain" id="PRO_5046128094" evidence="1">
    <location>
        <begin position="21"/>
        <end position="368"/>
    </location>
</feature>
<feature type="signal peptide" evidence="1">
    <location>
        <begin position="1"/>
        <end position="20"/>
    </location>
</feature>
<dbReference type="SUPFAM" id="SSF48452">
    <property type="entry name" value="TPR-like"/>
    <property type="match status" value="2"/>
</dbReference>
<gene>
    <name evidence="2" type="ORF">ACK2TP_16795</name>
</gene>
<dbReference type="EMBL" id="JBJYXY010000001">
    <property type="protein sequence ID" value="MFN2977432.1"/>
    <property type="molecule type" value="Genomic_DNA"/>
</dbReference>
<evidence type="ECO:0000256" key="1">
    <source>
        <dbReference type="SAM" id="SignalP"/>
    </source>
</evidence>
<dbReference type="RefSeq" id="WP_263414406.1">
    <property type="nucleotide sequence ID" value="NZ_BAABBH010000001.1"/>
</dbReference>
<organism evidence="2 3">
    <name type="scientific">Terriglobus aquaticus</name>
    <dbReference type="NCBI Taxonomy" id="940139"/>
    <lineage>
        <taxon>Bacteria</taxon>
        <taxon>Pseudomonadati</taxon>
        <taxon>Acidobacteriota</taxon>
        <taxon>Terriglobia</taxon>
        <taxon>Terriglobales</taxon>
        <taxon>Acidobacteriaceae</taxon>
        <taxon>Terriglobus</taxon>
    </lineage>
</organism>
<dbReference type="InterPro" id="IPR011990">
    <property type="entry name" value="TPR-like_helical_dom_sf"/>
</dbReference>
<dbReference type="Proteomes" id="UP001634747">
    <property type="component" value="Unassembled WGS sequence"/>
</dbReference>
<reference evidence="2 3" key="1">
    <citation type="submission" date="2024-12" db="EMBL/GenBank/DDBJ databases">
        <authorList>
            <person name="Lee Y."/>
        </authorList>
    </citation>
    <scope>NUCLEOTIDE SEQUENCE [LARGE SCALE GENOMIC DNA]</scope>
    <source>
        <strain evidence="2 3">03SUJ4</strain>
    </source>
</reference>
<name>A0ABW9KPE3_9BACT</name>
<dbReference type="Pfam" id="PF13174">
    <property type="entry name" value="TPR_6"/>
    <property type="match status" value="1"/>
</dbReference>
<evidence type="ECO:0000313" key="2">
    <source>
        <dbReference type="EMBL" id="MFN2977432.1"/>
    </source>
</evidence>
<dbReference type="SMART" id="SM00028">
    <property type="entry name" value="TPR"/>
    <property type="match status" value="6"/>
</dbReference>
<protein>
    <submittedName>
        <fullName evidence="2">Tetratricopeptide repeat protein</fullName>
    </submittedName>
</protein>
<dbReference type="PANTHER" id="PTHR12558">
    <property type="entry name" value="CELL DIVISION CYCLE 16,23,27"/>
    <property type="match status" value="1"/>
</dbReference>
<dbReference type="InterPro" id="IPR019734">
    <property type="entry name" value="TPR_rpt"/>
</dbReference>
<accession>A0ABW9KPE3</accession>
<evidence type="ECO:0000313" key="3">
    <source>
        <dbReference type="Proteomes" id="UP001634747"/>
    </source>
</evidence>